<dbReference type="InterPro" id="IPR010634">
    <property type="entry name" value="DUF1223"/>
</dbReference>
<keyword evidence="3" id="KW-1185">Reference proteome</keyword>
<name>A0ABU3DJU9_9RHOB</name>
<dbReference type="Proteomes" id="UP001265259">
    <property type="component" value="Unassembled WGS sequence"/>
</dbReference>
<evidence type="ECO:0000313" key="2">
    <source>
        <dbReference type="EMBL" id="MDT0683996.1"/>
    </source>
</evidence>
<dbReference type="PANTHER" id="PTHR36057">
    <property type="match status" value="1"/>
</dbReference>
<organism evidence="2 3">
    <name type="scientific">Tropicimonas omnivorans</name>
    <dbReference type="NCBI Taxonomy" id="3075590"/>
    <lineage>
        <taxon>Bacteria</taxon>
        <taxon>Pseudomonadati</taxon>
        <taxon>Pseudomonadota</taxon>
        <taxon>Alphaproteobacteria</taxon>
        <taxon>Rhodobacterales</taxon>
        <taxon>Roseobacteraceae</taxon>
        <taxon>Tropicimonas</taxon>
    </lineage>
</organism>
<dbReference type="InterPro" id="IPR036249">
    <property type="entry name" value="Thioredoxin-like_sf"/>
</dbReference>
<protein>
    <submittedName>
        <fullName evidence="2">DUF1223 domain-containing protein</fullName>
    </submittedName>
</protein>
<dbReference type="EMBL" id="JAVRHL010000003">
    <property type="protein sequence ID" value="MDT0683996.1"/>
    <property type="molecule type" value="Genomic_DNA"/>
</dbReference>
<comment type="caution">
    <text evidence="2">The sequence shown here is derived from an EMBL/GenBank/DDBJ whole genome shotgun (WGS) entry which is preliminary data.</text>
</comment>
<dbReference type="PANTHER" id="PTHR36057:SF1">
    <property type="entry name" value="LIPOPROTEIN LIPID ATTACHMENT SITE-LIKE PROTEIN, PUTATIVE (DUF1223)-RELATED"/>
    <property type="match status" value="1"/>
</dbReference>
<keyword evidence="1" id="KW-0732">Signal</keyword>
<feature type="signal peptide" evidence="1">
    <location>
        <begin position="1"/>
        <end position="26"/>
    </location>
</feature>
<sequence>MALPRRRLIASALAVAMTVLPSLSSADDSRVLVELYTSQGCASCPPADELLHRLADQEDVLALSLHVDYWDYIGWKDSFASPAFTARQKEYARSAGSRSIYTPQMIVDGTEHIVGSRPMEVAGAIERRRAGQDLDIGATRSGSDLRIAAPVPEGGVVSGPYDIHLVTWTPQETVDIAHGENSGMSITYTNIVTSWTTLEQWQGDAPLSLDVAAPEEAHAAVIVQVAGHGAVVGIAELD</sequence>
<dbReference type="RefSeq" id="WP_311693039.1">
    <property type="nucleotide sequence ID" value="NZ_JAVRHL010000003.1"/>
</dbReference>
<gene>
    <name evidence="2" type="ORF">RM543_15000</name>
</gene>
<dbReference type="SUPFAM" id="SSF52833">
    <property type="entry name" value="Thioredoxin-like"/>
    <property type="match status" value="1"/>
</dbReference>
<evidence type="ECO:0000313" key="3">
    <source>
        <dbReference type="Proteomes" id="UP001265259"/>
    </source>
</evidence>
<accession>A0ABU3DJU9</accession>
<dbReference type="Pfam" id="PF06764">
    <property type="entry name" value="DUF1223"/>
    <property type="match status" value="1"/>
</dbReference>
<evidence type="ECO:0000256" key="1">
    <source>
        <dbReference type="SAM" id="SignalP"/>
    </source>
</evidence>
<reference evidence="2 3" key="1">
    <citation type="submission" date="2023-09" db="EMBL/GenBank/DDBJ databases">
        <authorList>
            <person name="Rey-Velasco X."/>
        </authorList>
    </citation>
    <scope>NUCLEOTIDE SEQUENCE [LARGE SCALE GENOMIC DNA]</scope>
    <source>
        <strain evidence="2 3">F158</strain>
    </source>
</reference>
<proteinExistence type="predicted"/>
<feature type="chain" id="PRO_5046274717" evidence="1">
    <location>
        <begin position="27"/>
        <end position="238"/>
    </location>
</feature>